<sequence>MIIYDWPSILVANAETFRIDARTRSGGETIQGREQAVSSGLGRWIARLTVPLHTPAKIRAARALLAKLDGRANAVRVGPCDCRNGNQIIPLIGGIPYSDKTSHTDGSRFQQGGTPPVVAADAAAGAYQVQVDVGATMVPVLDGTFVGLGGYLYVITGATPLPGEEALLDIRPRLRTPLDADDPVEWCHARLPMRLMTDDSGAFELQLARTGNATFDLVEVF</sequence>
<organism evidence="1 2">
    <name type="scientific">Inquilinus ginsengisoli</name>
    <dbReference type="NCBI Taxonomy" id="363840"/>
    <lineage>
        <taxon>Bacteria</taxon>
        <taxon>Pseudomonadati</taxon>
        <taxon>Pseudomonadota</taxon>
        <taxon>Alphaproteobacteria</taxon>
        <taxon>Rhodospirillales</taxon>
        <taxon>Rhodospirillaceae</taxon>
        <taxon>Inquilinus</taxon>
    </lineage>
</organism>
<evidence type="ECO:0000313" key="2">
    <source>
        <dbReference type="Proteomes" id="UP001262410"/>
    </source>
</evidence>
<evidence type="ECO:0000313" key="1">
    <source>
        <dbReference type="EMBL" id="MDR6289990.1"/>
    </source>
</evidence>
<accession>A0ABU1JMZ8</accession>
<name>A0ABU1JMZ8_9PROT</name>
<keyword evidence="2" id="KW-1185">Reference proteome</keyword>
<protein>
    <submittedName>
        <fullName evidence="1">Uncharacterized protein</fullName>
    </submittedName>
</protein>
<gene>
    <name evidence="1" type="ORF">E9232_002511</name>
</gene>
<dbReference type="Proteomes" id="UP001262410">
    <property type="component" value="Unassembled WGS sequence"/>
</dbReference>
<proteinExistence type="predicted"/>
<reference evidence="1 2" key="1">
    <citation type="submission" date="2023-07" db="EMBL/GenBank/DDBJ databases">
        <title>Sorghum-associated microbial communities from plants grown in Nebraska, USA.</title>
        <authorList>
            <person name="Schachtman D."/>
        </authorList>
    </citation>
    <scope>NUCLEOTIDE SEQUENCE [LARGE SCALE GENOMIC DNA]</scope>
    <source>
        <strain evidence="1 2">584</strain>
    </source>
</reference>
<dbReference type="EMBL" id="JAVDPW010000004">
    <property type="protein sequence ID" value="MDR6289990.1"/>
    <property type="molecule type" value="Genomic_DNA"/>
</dbReference>
<dbReference type="RefSeq" id="WP_309794383.1">
    <property type="nucleotide sequence ID" value="NZ_JAVDPW010000004.1"/>
</dbReference>
<comment type="caution">
    <text evidence="1">The sequence shown here is derived from an EMBL/GenBank/DDBJ whole genome shotgun (WGS) entry which is preliminary data.</text>
</comment>